<evidence type="ECO:0000256" key="2">
    <source>
        <dbReference type="SAM" id="SignalP"/>
    </source>
</evidence>
<keyword evidence="4" id="KW-1185">Reference proteome</keyword>
<feature type="signal peptide" evidence="2">
    <location>
        <begin position="1"/>
        <end position="25"/>
    </location>
</feature>
<comment type="similarity">
    <text evidence="1">Belongs to the GASA family.</text>
</comment>
<dbReference type="Proteomes" id="UP000594638">
    <property type="component" value="Unassembled WGS sequence"/>
</dbReference>
<dbReference type="PANTHER" id="PTHR23201:SF153">
    <property type="entry name" value="PEAMACLEIN-LIKE"/>
    <property type="match status" value="1"/>
</dbReference>
<evidence type="ECO:0000313" key="3">
    <source>
        <dbReference type="EMBL" id="CAA2964763.1"/>
    </source>
</evidence>
<dbReference type="Gramene" id="OE9A020507T1">
    <property type="protein sequence ID" value="OE9A020507C1"/>
    <property type="gene ID" value="OE9A020507"/>
</dbReference>
<accession>A0A8S0QG94</accession>
<dbReference type="EMBL" id="CACTIH010001829">
    <property type="protein sequence ID" value="CAA2964763.1"/>
    <property type="molecule type" value="Genomic_DNA"/>
</dbReference>
<evidence type="ECO:0000313" key="4">
    <source>
        <dbReference type="Proteomes" id="UP000594638"/>
    </source>
</evidence>
<dbReference type="AlphaFoldDB" id="A0A8S0QG94"/>
<dbReference type="Pfam" id="PF02704">
    <property type="entry name" value="GASA"/>
    <property type="match status" value="1"/>
</dbReference>
<dbReference type="PANTHER" id="PTHR23201">
    <property type="entry name" value="EXTENSIN, PROLINE-RICH PROTEIN"/>
    <property type="match status" value="1"/>
</dbReference>
<keyword evidence="2" id="KW-0732">Signal</keyword>
<gene>
    <name evidence="3" type="ORF">OLEA9_A020507</name>
</gene>
<comment type="caution">
    <text evidence="3">The sequence shown here is derived from an EMBL/GenBank/DDBJ whole genome shotgun (WGS) entry which is preliminary data.</text>
</comment>
<dbReference type="OrthoDB" id="409173at2759"/>
<protein>
    <recommendedName>
        <fullName evidence="5">Snakin-1</fullName>
    </recommendedName>
</protein>
<sequence>MKLLFFTLFLLSLIFSSSFTTLAAAKPPPTGPAPTPTPIPASCGALCKARCAKAGIQKRCLNFCGICCSKCNCVPSGTYGNKSECPCYRDMLNSKGKPKCP</sequence>
<proteinExistence type="inferred from homology"/>
<evidence type="ECO:0000256" key="1">
    <source>
        <dbReference type="ARBA" id="ARBA00010582"/>
    </source>
</evidence>
<dbReference type="InterPro" id="IPR003854">
    <property type="entry name" value="GASA"/>
</dbReference>
<organism evidence="3 4">
    <name type="scientific">Olea europaea subsp. europaea</name>
    <dbReference type="NCBI Taxonomy" id="158383"/>
    <lineage>
        <taxon>Eukaryota</taxon>
        <taxon>Viridiplantae</taxon>
        <taxon>Streptophyta</taxon>
        <taxon>Embryophyta</taxon>
        <taxon>Tracheophyta</taxon>
        <taxon>Spermatophyta</taxon>
        <taxon>Magnoliopsida</taxon>
        <taxon>eudicotyledons</taxon>
        <taxon>Gunneridae</taxon>
        <taxon>Pentapetalae</taxon>
        <taxon>asterids</taxon>
        <taxon>lamiids</taxon>
        <taxon>Lamiales</taxon>
        <taxon>Oleaceae</taxon>
        <taxon>Oleeae</taxon>
        <taxon>Olea</taxon>
    </lineage>
</organism>
<evidence type="ECO:0008006" key="5">
    <source>
        <dbReference type="Google" id="ProtNLM"/>
    </source>
</evidence>
<feature type="chain" id="PRO_5035786172" description="Snakin-1" evidence="2">
    <location>
        <begin position="26"/>
        <end position="101"/>
    </location>
</feature>
<name>A0A8S0QG94_OLEEU</name>
<reference evidence="3 4" key="1">
    <citation type="submission" date="2019-12" db="EMBL/GenBank/DDBJ databases">
        <authorList>
            <person name="Alioto T."/>
            <person name="Alioto T."/>
            <person name="Gomez Garrido J."/>
        </authorList>
    </citation>
    <scope>NUCLEOTIDE SEQUENCE [LARGE SCALE GENOMIC DNA]</scope>
</reference>